<gene>
    <name evidence="1" type="ORF">PPENT_87.1.T0070252</name>
</gene>
<dbReference type="EMBL" id="CAJJDO010000007">
    <property type="protein sequence ID" value="CAD8138669.1"/>
    <property type="molecule type" value="Genomic_DNA"/>
</dbReference>
<evidence type="ECO:0000313" key="1">
    <source>
        <dbReference type="EMBL" id="CAD8138669.1"/>
    </source>
</evidence>
<accession>A0A8S1SHE2</accession>
<name>A0A8S1SHE2_9CILI</name>
<dbReference type="OrthoDB" id="310097at2759"/>
<dbReference type="Proteomes" id="UP000689195">
    <property type="component" value="Unassembled WGS sequence"/>
</dbReference>
<sequence length="538" mass="64907">MEQNLKQMQELLINEIINKQYNEDDFQSFAFERFPDKDELNKWNYDDLNQLVKEYQKLQQQGINNKDKINQQNQDQNIKEVETRPLSKQSRLIPKKPSQQVFLNVITEEQAKLQGFNQQEMEVLNQIKQERCQIQFDKQVVFSEYEKIYACQYQKKCIEENLQLQFKVITKNNKKIIFSNQVFCIETQPFNWKVERTKEDLQTLEKIMSIFFPEYSGCILQYDQKQDFHLHLENALNIYYNKQKTRSLDYFLLFLNDEMAKELHLQPFSYYTQHEKKIRNFQLNQISTSSGQLKIEFNKLNFQGYQKLKKFQQQVYQNYRKFEIKFQESQQIINLEIEKMKVQLQTLKDNNNDIFIQDQFTQKIPGFNFDLFYDHISTAIQISNNSKNFISSTIEQISEQLEKSFKFLEQPLEKCYKNEQELRNIYINDFLPTRKKFLNDKDVQQQLTLYGLNNESISDYQYETISSIIRDVLPLKVHVNYDVLQKQKDQFAYLITQVLFEAQKYLSKLFKDINCICKNNFDQLTQNINISLETKQKN</sequence>
<organism evidence="1 2">
    <name type="scientific">Paramecium pentaurelia</name>
    <dbReference type="NCBI Taxonomy" id="43138"/>
    <lineage>
        <taxon>Eukaryota</taxon>
        <taxon>Sar</taxon>
        <taxon>Alveolata</taxon>
        <taxon>Ciliophora</taxon>
        <taxon>Intramacronucleata</taxon>
        <taxon>Oligohymenophorea</taxon>
        <taxon>Peniculida</taxon>
        <taxon>Parameciidae</taxon>
        <taxon>Paramecium</taxon>
    </lineage>
</organism>
<reference evidence="1" key="1">
    <citation type="submission" date="2021-01" db="EMBL/GenBank/DDBJ databases">
        <authorList>
            <consortium name="Genoscope - CEA"/>
            <person name="William W."/>
        </authorList>
    </citation>
    <scope>NUCLEOTIDE SEQUENCE</scope>
</reference>
<proteinExistence type="predicted"/>
<evidence type="ECO:0000313" key="2">
    <source>
        <dbReference type="Proteomes" id="UP000689195"/>
    </source>
</evidence>
<protein>
    <submittedName>
        <fullName evidence="1">Uncharacterized protein</fullName>
    </submittedName>
</protein>
<keyword evidence="2" id="KW-1185">Reference proteome</keyword>
<comment type="caution">
    <text evidence="1">The sequence shown here is derived from an EMBL/GenBank/DDBJ whole genome shotgun (WGS) entry which is preliminary data.</text>
</comment>
<dbReference type="AlphaFoldDB" id="A0A8S1SHE2"/>